<comment type="caution">
    <text evidence="3">The sequence shown here is derived from an EMBL/GenBank/DDBJ whole genome shotgun (WGS) entry which is preliminary data.</text>
</comment>
<reference evidence="4" key="1">
    <citation type="journal article" date="2019" name="Gigascience">
        <title>De novo genome assembly of the endangered Acer yangbiense, a plant species with extremely small populations endemic to Yunnan Province, China.</title>
        <authorList>
            <person name="Yang J."/>
            <person name="Wariss H.M."/>
            <person name="Tao L."/>
            <person name="Zhang R."/>
            <person name="Yun Q."/>
            <person name="Hollingsworth P."/>
            <person name="Dao Z."/>
            <person name="Luo G."/>
            <person name="Guo H."/>
            <person name="Ma Y."/>
            <person name="Sun W."/>
        </authorList>
    </citation>
    <scope>NUCLEOTIDE SEQUENCE [LARGE SCALE GENOMIC DNA]</scope>
    <source>
        <strain evidence="4">cv. Malutang</strain>
    </source>
</reference>
<evidence type="ECO:0000313" key="4">
    <source>
        <dbReference type="Proteomes" id="UP000323000"/>
    </source>
</evidence>
<gene>
    <name evidence="3" type="ORF">EZV62_008269</name>
</gene>
<dbReference type="Pfam" id="PF08241">
    <property type="entry name" value="Methyltransf_11"/>
    <property type="match status" value="1"/>
</dbReference>
<dbReference type="PANTHER" id="PTHR44067">
    <property type="entry name" value="S-ADENOSYL-L-METHIONINE-DEPENDENT METHYLTRANSFERASE SUPERFAMILY PROTEIN-RELATED"/>
    <property type="match status" value="1"/>
</dbReference>
<dbReference type="EMBL" id="VAHF01000003">
    <property type="protein sequence ID" value="TXG66994.1"/>
    <property type="molecule type" value="Genomic_DNA"/>
</dbReference>
<dbReference type="InterPro" id="IPR053223">
    <property type="entry name" value="Prob_Methyltransferase"/>
</dbReference>
<dbReference type="OrthoDB" id="2013972at2759"/>
<keyword evidence="4" id="KW-1185">Reference proteome</keyword>
<name>A0A5C7ID23_9ROSI</name>
<dbReference type="InterPro" id="IPR029063">
    <property type="entry name" value="SAM-dependent_MTases_sf"/>
</dbReference>
<evidence type="ECO:0000313" key="3">
    <source>
        <dbReference type="EMBL" id="TXG66994.1"/>
    </source>
</evidence>
<dbReference type="Gene3D" id="3.40.50.150">
    <property type="entry name" value="Vaccinia Virus protein VP39"/>
    <property type="match status" value="1"/>
</dbReference>
<feature type="domain" description="Methyltransferase type 11" evidence="2">
    <location>
        <begin position="283"/>
        <end position="357"/>
    </location>
</feature>
<keyword evidence="1" id="KW-0472">Membrane</keyword>
<dbReference type="PANTHER" id="PTHR44067:SF10">
    <property type="entry name" value="S-ADENOSYL-L-METHIONINE-DEPENDENT METHYLTRANSFERASE SUPERFAMILY PROTEIN"/>
    <property type="match status" value="1"/>
</dbReference>
<evidence type="ECO:0000259" key="2">
    <source>
        <dbReference type="Pfam" id="PF08241"/>
    </source>
</evidence>
<dbReference type="Proteomes" id="UP000323000">
    <property type="component" value="Chromosome 3"/>
</dbReference>
<keyword evidence="1" id="KW-0812">Transmembrane</keyword>
<accession>A0A5C7ID23</accession>
<sequence length="409" mass="45803">MGSGADEDYAKKQANYPHNNKKFKLKILLLVILTNLLTIYIFTGPFSSNLVGYTTATSIDHHLSLPLWNSATMLNELNSTKMEIVASHSIILELQKQLNSTNLLVQAMLIELTTRQHHHQETSQKLSLFDKFIRGDLSFGLTDEVRLAIGSHKLPLGYSPRSGSDEVITPVGAGCLKFEDELVQYIAYEVGGECPIDDVFDQRFMLKGCEPLARRRCHPKSPVNYVVPSPFPESLWGSLIAKIALICKAERRVGGFSTMAGLVTELIDQVLKMKPGGTIRIGLDIGGGSGTFAARMRERNVTIVTTSMNLDGPFNSFIASPGLISMHVSVSQRLPFFENTLDIVHSMHVLSNWIPDAMLEFTLYDIYRLNETYVPMIDRVGFKKLRWNAGMKLDRGIKKNEWYFSALLE</sequence>
<dbReference type="SUPFAM" id="SSF53335">
    <property type="entry name" value="S-adenosyl-L-methionine-dependent methyltransferases"/>
    <property type="match status" value="1"/>
</dbReference>
<dbReference type="AlphaFoldDB" id="A0A5C7ID23"/>
<feature type="transmembrane region" description="Helical" evidence="1">
    <location>
        <begin position="27"/>
        <end position="46"/>
    </location>
</feature>
<dbReference type="InterPro" id="IPR013216">
    <property type="entry name" value="Methyltransf_11"/>
</dbReference>
<evidence type="ECO:0000256" key="1">
    <source>
        <dbReference type="SAM" id="Phobius"/>
    </source>
</evidence>
<dbReference type="GO" id="GO:0008757">
    <property type="term" value="F:S-adenosylmethionine-dependent methyltransferase activity"/>
    <property type="evidence" value="ECO:0007669"/>
    <property type="project" value="InterPro"/>
</dbReference>
<organism evidence="3 4">
    <name type="scientific">Acer yangbiense</name>
    <dbReference type="NCBI Taxonomy" id="1000413"/>
    <lineage>
        <taxon>Eukaryota</taxon>
        <taxon>Viridiplantae</taxon>
        <taxon>Streptophyta</taxon>
        <taxon>Embryophyta</taxon>
        <taxon>Tracheophyta</taxon>
        <taxon>Spermatophyta</taxon>
        <taxon>Magnoliopsida</taxon>
        <taxon>eudicotyledons</taxon>
        <taxon>Gunneridae</taxon>
        <taxon>Pentapetalae</taxon>
        <taxon>rosids</taxon>
        <taxon>malvids</taxon>
        <taxon>Sapindales</taxon>
        <taxon>Sapindaceae</taxon>
        <taxon>Hippocastanoideae</taxon>
        <taxon>Acereae</taxon>
        <taxon>Acer</taxon>
    </lineage>
</organism>
<protein>
    <recommendedName>
        <fullName evidence="2">Methyltransferase type 11 domain-containing protein</fullName>
    </recommendedName>
</protein>
<keyword evidence="1" id="KW-1133">Transmembrane helix</keyword>
<proteinExistence type="predicted"/>